<keyword evidence="1" id="KW-0812">Transmembrane</keyword>
<accession>A0A563ESX4</accession>
<gene>
    <name evidence="2" type="ORF">FKR81_19300</name>
</gene>
<sequence length="206" mass="21374">MSVVLVLLAIALAVPLGLTESGAAVLGVLGWLVALAARVPTIASAGRLRDPQRGRTILAASSGVTDELVRLGLVLIGVSGFAPALWAGFGWALAELVFTGATRLAQFRWPMKRDAAELLRSQGGVASTHPAHSGVRGTTAAALHLGATLLVAAGPWWVLATAVAHVAVNLSFVRWARHRLALVELFGAAVSVVLLLGGLIVFDRLF</sequence>
<reference evidence="2 3" key="1">
    <citation type="submission" date="2019-07" db="EMBL/GenBank/DDBJ databases">
        <title>Lentzea xizangensis sp. nov., isolated from Qinghai-Tibetan Plateau Soils.</title>
        <authorList>
            <person name="Huang J."/>
        </authorList>
    </citation>
    <scope>NUCLEOTIDE SEQUENCE [LARGE SCALE GENOMIC DNA]</scope>
    <source>
        <strain evidence="2 3">FXJ1.1311</strain>
    </source>
</reference>
<dbReference type="Proteomes" id="UP000316639">
    <property type="component" value="Unassembled WGS sequence"/>
</dbReference>
<dbReference type="RefSeq" id="WP_146353473.1">
    <property type="nucleotide sequence ID" value="NZ_VOBR01000011.1"/>
</dbReference>
<evidence type="ECO:0000256" key="1">
    <source>
        <dbReference type="SAM" id="Phobius"/>
    </source>
</evidence>
<dbReference type="EMBL" id="VOBR01000011">
    <property type="protein sequence ID" value="TWP50753.1"/>
    <property type="molecule type" value="Genomic_DNA"/>
</dbReference>
<evidence type="ECO:0000313" key="2">
    <source>
        <dbReference type="EMBL" id="TWP50753.1"/>
    </source>
</evidence>
<feature type="transmembrane region" description="Helical" evidence="1">
    <location>
        <begin position="68"/>
        <end position="94"/>
    </location>
</feature>
<dbReference type="OrthoDB" id="3698576at2"/>
<evidence type="ECO:0008006" key="4">
    <source>
        <dbReference type="Google" id="ProtNLM"/>
    </source>
</evidence>
<protein>
    <recommendedName>
        <fullName evidence="4">YhfC family intramembrane metalloprotease</fullName>
    </recommendedName>
</protein>
<proteinExistence type="predicted"/>
<feature type="transmembrane region" description="Helical" evidence="1">
    <location>
        <begin position="29"/>
        <end position="48"/>
    </location>
</feature>
<name>A0A563ESX4_9PSEU</name>
<keyword evidence="3" id="KW-1185">Reference proteome</keyword>
<dbReference type="AlphaFoldDB" id="A0A563ESX4"/>
<evidence type="ECO:0000313" key="3">
    <source>
        <dbReference type="Proteomes" id="UP000316639"/>
    </source>
</evidence>
<organism evidence="2 3">
    <name type="scientific">Lentzea tibetensis</name>
    <dbReference type="NCBI Taxonomy" id="2591470"/>
    <lineage>
        <taxon>Bacteria</taxon>
        <taxon>Bacillati</taxon>
        <taxon>Actinomycetota</taxon>
        <taxon>Actinomycetes</taxon>
        <taxon>Pseudonocardiales</taxon>
        <taxon>Pseudonocardiaceae</taxon>
        <taxon>Lentzea</taxon>
    </lineage>
</organism>
<feature type="transmembrane region" description="Helical" evidence="1">
    <location>
        <begin position="180"/>
        <end position="202"/>
    </location>
</feature>
<keyword evidence="1" id="KW-0472">Membrane</keyword>
<comment type="caution">
    <text evidence="2">The sequence shown here is derived from an EMBL/GenBank/DDBJ whole genome shotgun (WGS) entry which is preliminary data.</text>
</comment>
<feature type="transmembrane region" description="Helical" evidence="1">
    <location>
        <begin position="142"/>
        <end position="168"/>
    </location>
</feature>
<keyword evidence="1" id="KW-1133">Transmembrane helix</keyword>